<dbReference type="PROSITE" id="PS00301">
    <property type="entry name" value="G_TR_1"/>
    <property type="match status" value="1"/>
</dbReference>
<dbReference type="PANTHER" id="PTHR43636:SF2">
    <property type="entry name" value="ELONGATION FACTOR G, MITOCHONDRIAL"/>
    <property type="match status" value="1"/>
</dbReference>
<dbReference type="SUPFAM" id="SSF52540">
    <property type="entry name" value="P-loop containing nucleoside triphosphate hydrolases"/>
    <property type="match status" value="1"/>
</dbReference>
<dbReference type="GO" id="GO:0003746">
    <property type="term" value="F:translation elongation factor activity"/>
    <property type="evidence" value="ECO:0007669"/>
    <property type="project" value="UniProtKB-KW"/>
</dbReference>
<evidence type="ECO:0000313" key="4">
    <source>
        <dbReference type="EMBL" id="KAK3604291.1"/>
    </source>
</evidence>
<evidence type="ECO:0000256" key="2">
    <source>
        <dbReference type="ARBA" id="ARBA00022917"/>
    </source>
</evidence>
<keyword evidence="1" id="KW-0251">Elongation factor</keyword>
<dbReference type="InterPro" id="IPR031157">
    <property type="entry name" value="G_TR_CS"/>
</dbReference>
<reference evidence="4" key="2">
    <citation type="journal article" date="2021" name="Genome Biol. Evol.">
        <title>Developing a high-quality reference genome for a parasitic bivalve with doubly uniparental inheritance (Bivalvia: Unionida).</title>
        <authorList>
            <person name="Smith C.H."/>
        </authorList>
    </citation>
    <scope>NUCLEOTIDE SEQUENCE</scope>
    <source>
        <strain evidence="4">CHS0354</strain>
        <tissue evidence="4">Mantle</tissue>
    </source>
</reference>
<dbReference type="Proteomes" id="UP001195483">
    <property type="component" value="Unassembled WGS sequence"/>
</dbReference>
<dbReference type="AlphaFoldDB" id="A0AAE0W7G4"/>
<dbReference type="EMBL" id="JAEAOA010000186">
    <property type="protein sequence ID" value="KAK3604291.1"/>
    <property type="molecule type" value="Genomic_DNA"/>
</dbReference>
<feature type="domain" description="Tr-type G" evidence="3">
    <location>
        <begin position="81"/>
        <end position="153"/>
    </location>
</feature>
<keyword evidence="5" id="KW-1185">Reference proteome</keyword>
<dbReference type="InterPro" id="IPR000795">
    <property type="entry name" value="T_Tr_GTP-bd_dom"/>
</dbReference>
<comment type="caution">
    <text evidence="4">The sequence shown here is derived from an EMBL/GenBank/DDBJ whole genome shotgun (WGS) entry which is preliminary data.</text>
</comment>
<feature type="non-terminal residue" evidence="4">
    <location>
        <position position="282"/>
    </location>
</feature>
<reference evidence="4" key="3">
    <citation type="submission" date="2023-05" db="EMBL/GenBank/DDBJ databases">
        <authorList>
            <person name="Smith C.H."/>
        </authorList>
    </citation>
    <scope>NUCLEOTIDE SEQUENCE</scope>
    <source>
        <strain evidence="4">CHS0354</strain>
        <tissue evidence="4">Mantle</tissue>
    </source>
</reference>
<dbReference type="GO" id="GO:0005525">
    <property type="term" value="F:GTP binding"/>
    <property type="evidence" value="ECO:0007669"/>
    <property type="project" value="InterPro"/>
</dbReference>
<dbReference type="GO" id="GO:0003924">
    <property type="term" value="F:GTPase activity"/>
    <property type="evidence" value="ECO:0007669"/>
    <property type="project" value="InterPro"/>
</dbReference>
<sequence length="282" mass="31120">MRTAVSLLTFPSRYPAGQRRGTPLFVSIPACQHHGGKKKSHSPYTRAGAISKFYCDIGGEMMNSRELALFLPEVRAGGRCQTLDFMELEKEKGITITSAATTYFGTIRKINIIDTPRDPFPAVLDGAILVTVCSIRCAVSSITVDRQMKRYKVPDWRSSINGQNGANPPKRYCVIFAEKLKLNAVMIQLPSARKIIFEGVIDLVAMKAYYFDGPKGETIITKDIPDNYKTQAAQAQGYFEETIHAAIRKVYVAGICAGTGYAKQRRHAGKHTDGQKNSYLGG</sequence>
<gene>
    <name evidence="4" type="ORF">CHS0354_002099</name>
</gene>
<dbReference type="InterPro" id="IPR027417">
    <property type="entry name" value="P-loop_NTPase"/>
</dbReference>
<reference evidence="4" key="1">
    <citation type="journal article" date="2021" name="Genome Biol. Evol.">
        <title>A High-Quality Reference Genome for a Parasitic Bivalve with Doubly Uniparental Inheritance (Bivalvia: Unionida).</title>
        <authorList>
            <person name="Smith C.H."/>
        </authorList>
    </citation>
    <scope>NUCLEOTIDE SEQUENCE</scope>
    <source>
        <strain evidence="4">CHS0354</strain>
    </source>
</reference>
<evidence type="ECO:0000256" key="1">
    <source>
        <dbReference type="ARBA" id="ARBA00022768"/>
    </source>
</evidence>
<evidence type="ECO:0000259" key="3">
    <source>
        <dbReference type="Pfam" id="PF00009"/>
    </source>
</evidence>
<protein>
    <recommendedName>
        <fullName evidence="3">Tr-type G domain-containing protein</fullName>
    </recommendedName>
</protein>
<evidence type="ECO:0000313" key="5">
    <source>
        <dbReference type="Proteomes" id="UP001195483"/>
    </source>
</evidence>
<organism evidence="4 5">
    <name type="scientific">Potamilus streckersoni</name>
    <dbReference type="NCBI Taxonomy" id="2493646"/>
    <lineage>
        <taxon>Eukaryota</taxon>
        <taxon>Metazoa</taxon>
        <taxon>Spiralia</taxon>
        <taxon>Lophotrochozoa</taxon>
        <taxon>Mollusca</taxon>
        <taxon>Bivalvia</taxon>
        <taxon>Autobranchia</taxon>
        <taxon>Heteroconchia</taxon>
        <taxon>Palaeoheterodonta</taxon>
        <taxon>Unionida</taxon>
        <taxon>Unionoidea</taxon>
        <taxon>Unionidae</taxon>
        <taxon>Ambleminae</taxon>
        <taxon>Lampsilini</taxon>
        <taxon>Potamilus</taxon>
    </lineage>
</organism>
<dbReference type="PANTHER" id="PTHR43636">
    <property type="entry name" value="ELONGATION FACTOR G, MITOCHONDRIAL"/>
    <property type="match status" value="1"/>
</dbReference>
<name>A0AAE0W7G4_9BIVA</name>
<dbReference type="Gene3D" id="3.40.50.300">
    <property type="entry name" value="P-loop containing nucleotide triphosphate hydrolases"/>
    <property type="match status" value="2"/>
</dbReference>
<keyword evidence="2" id="KW-0648">Protein biosynthesis</keyword>
<dbReference type="Pfam" id="PF00009">
    <property type="entry name" value="GTP_EFTU"/>
    <property type="match status" value="1"/>
</dbReference>
<proteinExistence type="predicted"/>
<accession>A0AAE0W7G4</accession>